<evidence type="ECO:0000256" key="7">
    <source>
        <dbReference type="ARBA" id="ARBA00023237"/>
    </source>
</evidence>
<dbReference type="Pfam" id="PF13715">
    <property type="entry name" value="CarbopepD_reg_2"/>
    <property type="match status" value="1"/>
</dbReference>
<dbReference type="InterPro" id="IPR023996">
    <property type="entry name" value="TonB-dep_OMP_SusC/RagA"/>
</dbReference>
<feature type="domain" description="TonB-dependent receptor plug" evidence="12">
    <location>
        <begin position="131"/>
        <end position="238"/>
    </location>
</feature>
<dbReference type="Gene3D" id="2.40.170.20">
    <property type="entry name" value="TonB-dependent receptor, beta-barrel domain"/>
    <property type="match status" value="1"/>
</dbReference>
<dbReference type="InterPro" id="IPR039426">
    <property type="entry name" value="TonB-dep_rcpt-like"/>
</dbReference>
<protein>
    <submittedName>
        <fullName evidence="13">TonB-linked outer membrane protein, SusC/RagA family</fullName>
    </submittedName>
</protein>
<feature type="chain" id="PRO_5012910961" evidence="10">
    <location>
        <begin position="36"/>
        <end position="1033"/>
    </location>
</feature>
<dbReference type="RefSeq" id="WP_079716135.1">
    <property type="nucleotide sequence ID" value="NZ_FUYS01000003.1"/>
</dbReference>
<keyword evidence="10" id="KW-0732">Signal</keyword>
<dbReference type="SUPFAM" id="SSF49464">
    <property type="entry name" value="Carboxypeptidase regulatory domain-like"/>
    <property type="match status" value="1"/>
</dbReference>
<dbReference type="Pfam" id="PF07715">
    <property type="entry name" value="Plug"/>
    <property type="match status" value="1"/>
</dbReference>
<sequence>MISVYKSGLRRQRKYSIRAACVSLLLFFCSAYVIAQDDGVGISGVVVDETGEVLSGVSIRSSAGTASTSTDDGGRFTIRVPANSTLIFSYVGYTAQEIKVGGADQQLTVTMVAEASALDEVVVVGYGTQRKEAVTGSVATIGGDQMRDVPSANISQALQGRLPGVQLSQTSSQPGATTQIRIRGTRSLNASNDPLVVLDGIPFPGSIGDINPNDIKSIDILKDASATAIYGSRGANGVILVTTNKGQSGQPARVSYNSFQGLKNVFSKYPMMNGPEFVALRTAAGQYQNGLDESDDVDTDWQDLFYRTGNVISQDVGVSAGTERGNYNFGGGYFQDEGVVPTQKYSRISLRGTVDQQLGDYFRIGFTTNNNYNVTAGSQVGLYSVLSMSPIANPYNEDGTWKRTIRMPLDDPWTVSREIIESVQDQWLNETRAYATYNSLYGEVSVPWVEGLKYRINLGLDYRQSNGGAYTGEGINSNNPTTPSTASISNSHTYHWVVENLLSYDRTFAGKHHINITGLYSAEQNKFNRSAMAARDIPADAFQFYNLGQALGEITIDPAGQQYELWGLMSWMGRVMYSYDDRYMLSATLRSDGSSRLATSHKWHTYPAISAGWNIGREAFMRDVSFVDMLKLRVGYGQTSNQAIAPYATLGRLNTRPYNFGNDNYAVGYYVSQLPNAGLGWEYSETWNYGVDFAFWNSRLSGTLEYYSTQTKDLLMNVNLPSTAGVGSYTANVGQTQNKGLELSLNGVILEDRNGWTWEAGINIYGNRNKLVALSSGQDRDENNWWFVGHPIDVVFDHEYIGLWQEGDPYLDILEPGGNVGMIKVRYTGDYNADGTPVRAIGPDDRQIISMQPNFQGGFNTRIAYKNVDLSAVGMFQSGGKLISTLHSSSGYLNLMSGRRNNVQVDYWTPENTGARYPAPGGAISGDNPRYGSTLGYFDASHLKIRTLSLGYNFGQHNWMDRVGIDQLRCYVMVQNPFVLLSPFHRETGMDPETNSFGDENAAVTTTYQSRLLTIGTNAPATRSFLFGVNLAF</sequence>
<evidence type="ECO:0000256" key="4">
    <source>
        <dbReference type="ARBA" id="ARBA00022692"/>
    </source>
</evidence>
<dbReference type="InterPro" id="IPR036942">
    <property type="entry name" value="Beta-barrel_TonB_sf"/>
</dbReference>
<dbReference type="InterPro" id="IPR008969">
    <property type="entry name" value="CarboxyPept-like_regulatory"/>
</dbReference>
<dbReference type="NCBIfam" id="TIGR04057">
    <property type="entry name" value="SusC_RagA_signa"/>
    <property type="match status" value="1"/>
</dbReference>
<evidence type="ECO:0000256" key="3">
    <source>
        <dbReference type="ARBA" id="ARBA00022452"/>
    </source>
</evidence>
<evidence type="ECO:0000256" key="6">
    <source>
        <dbReference type="ARBA" id="ARBA00023136"/>
    </source>
</evidence>
<dbReference type="AlphaFoldDB" id="A0A1T5BG15"/>
<dbReference type="InterPro" id="IPR000531">
    <property type="entry name" value="Beta-barrel_TonB"/>
</dbReference>
<dbReference type="Gene3D" id="2.170.130.10">
    <property type="entry name" value="TonB-dependent receptor, plug domain"/>
    <property type="match status" value="1"/>
</dbReference>
<dbReference type="InterPro" id="IPR037066">
    <property type="entry name" value="Plug_dom_sf"/>
</dbReference>
<comment type="similarity">
    <text evidence="8 9">Belongs to the TonB-dependent receptor family.</text>
</comment>
<evidence type="ECO:0000256" key="8">
    <source>
        <dbReference type="PROSITE-ProRule" id="PRU01360"/>
    </source>
</evidence>
<evidence type="ECO:0000256" key="9">
    <source>
        <dbReference type="RuleBase" id="RU003357"/>
    </source>
</evidence>
<dbReference type="OrthoDB" id="9768177at2"/>
<evidence type="ECO:0000259" key="11">
    <source>
        <dbReference type="Pfam" id="PF00593"/>
    </source>
</evidence>
<dbReference type="Pfam" id="PF00593">
    <property type="entry name" value="TonB_dep_Rec_b-barrel"/>
    <property type="match status" value="1"/>
</dbReference>
<keyword evidence="7 8" id="KW-0998">Cell outer membrane</keyword>
<dbReference type="InterPro" id="IPR023997">
    <property type="entry name" value="TonB-dep_OMP_SusC/RagA_CS"/>
</dbReference>
<evidence type="ECO:0000313" key="13">
    <source>
        <dbReference type="EMBL" id="SKB45763.1"/>
    </source>
</evidence>
<evidence type="ECO:0000256" key="10">
    <source>
        <dbReference type="SAM" id="SignalP"/>
    </source>
</evidence>
<evidence type="ECO:0000313" key="14">
    <source>
        <dbReference type="Proteomes" id="UP000190541"/>
    </source>
</evidence>
<dbReference type="Gene3D" id="2.60.40.1120">
    <property type="entry name" value="Carboxypeptidase-like, regulatory domain"/>
    <property type="match status" value="1"/>
</dbReference>
<organism evidence="13 14">
    <name type="scientific">Parapedobacter luteus</name>
    <dbReference type="NCBI Taxonomy" id="623280"/>
    <lineage>
        <taxon>Bacteria</taxon>
        <taxon>Pseudomonadati</taxon>
        <taxon>Bacteroidota</taxon>
        <taxon>Sphingobacteriia</taxon>
        <taxon>Sphingobacteriales</taxon>
        <taxon>Sphingobacteriaceae</taxon>
        <taxon>Parapedobacter</taxon>
    </lineage>
</organism>
<keyword evidence="4 8" id="KW-0812">Transmembrane</keyword>
<dbReference type="FunFam" id="2.170.130.10:FF:000008">
    <property type="entry name" value="SusC/RagA family TonB-linked outer membrane protein"/>
    <property type="match status" value="1"/>
</dbReference>
<feature type="signal peptide" evidence="10">
    <location>
        <begin position="1"/>
        <end position="35"/>
    </location>
</feature>
<dbReference type="SUPFAM" id="SSF56935">
    <property type="entry name" value="Porins"/>
    <property type="match status" value="1"/>
</dbReference>
<name>A0A1T5BG15_9SPHI</name>
<dbReference type="InterPro" id="IPR012910">
    <property type="entry name" value="Plug_dom"/>
</dbReference>
<dbReference type="PROSITE" id="PS52016">
    <property type="entry name" value="TONB_DEPENDENT_REC_3"/>
    <property type="match status" value="1"/>
</dbReference>
<evidence type="ECO:0000256" key="5">
    <source>
        <dbReference type="ARBA" id="ARBA00023077"/>
    </source>
</evidence>
<dbReference type="EMBL" id="FUYS01000003">
    <property type="protein sequence ID" value="SKB45763.1"/>
    <property type="molecule type" value="Genomic_DNA"/>
</dbReference>
<keyword evidence="2 8" id="KW-0813">Transport</keyword>
<reference evidence="13 14" key="1">
    <citation type="submission" date="2017-02" db="EMBL/GenBank/DDBJ databases">
        <authorList>
            <person name="Peterson S.W."/>
        </authorList>
    </citation>
    <scope>NUCLEOTIDE SEQUENCE [LARGE SCALE GENOMIC DNA]</scope>
    <source>
        <strain evidence="13 14">DSM 22899</strain>
    </source>
</reference>
<evidence type="ECO:0000256" key="1">
    <source>
        <dbReference type="ARBA" id="ARBA00004571"/>
    </source>
</evidence>
<dbReference type="STRING" id="623280.SAMN05660226_01433"/>
<dbReference type="GO" id="GO:0009279">
    <property type="term" value="C:cell outer membrane"/>
    <property type="evidence" value="ECO:0007669"/>
    <property type="project" value="UniProtKB-SubCell"/>
</dbReference>
<comment type="subcellular location">
    <subcellularLocation>
        <location evidence="1 8">Cell outer membrane</location>
        <topology evidence="1 8">Multi-pass membrane protein</topology>
    </subcellularLocation>
</comment>
<accession>A0A1T5BG15</accession>
<gene>
    <name evidence="13" type="ORF">SAMN05660226_01433</name>
</gene>
<dbReference type="NCBIfam" id="TIGR04056">
    <property type="entry name" value="OMP_RagA_SusC"/>
    <property type="match status" value="1"/>
</dbReference>
<dbReference type="Proteomes" id="UP000190541">
    <property type="component" value="Unassembled WGS sequence"/>
</dbReference>
<proteinExistence type="inferred from homology"/>
<feature type="domain" description="TonB-dependent receptor-like beta-barrel" evidence="11">
    <location>
        <begin position="453"/>
        <end position="836"/>
    </location>
</feature>
<evidence type="ECO:0000256" key="2">
    <source>
        <dbReference type="ARBA" id="ARBA00022448"/>
    </source>
</evidence>
<keyword evidence="5 9" id="KW-0798">TonB box</keyword>
<evidence type="ECO:0000259" key="12">
    <source>
        <dbReference type="Pfam" id="PF07715"/>
    </source>
</evidence>
<keyword evidence="14" id="KW-1185">Reference proteome</keyword>
<keyword evidence="6 8" id="KW-0472">Membrane</keyword>
<keyword evidence="3 8" id="KW-1134">Transmembrane beta strand</keyword>